<accession>A0A9W4SPJ9</accession>
<evidence type="ECO:0000313" key="3">
    <source>
        <dbReference type="Proteomes" id="UP001153678"/>
    </source>
</evidence>
<dbReference type="Proteomes" id="UP001153678">
    <property type="component" value="Unassembled WGS sequence"/>
</dbReference>
<comment type="caution">
    <text evidence="2">The sequence shown here is derived from an EMBL/GenBank/DDBJ whole genome shotgun (WGS) entry which is preliminary data.</text>
</comment>
<dbReference type="AlphaFoldDB" id="A0A9W4SPJ9"/>
<evidence type="ECO:0000256" key="1">
    <source>
        <dbReference type="SAM" id="MobiDB-lite"/>
    </source>
</evidence>
<feature type="region of interest" description="Disordered" evidence="1">
    <location>
        <begin position="1"/>
        <end position="23"/>
    </location>
</feature>
<name>A0A9W4SPJ9_9GLOM</name>
<protein>
    <submittedName>
        <fullName evidence="2">14423_t:CDS:1</fullName>
    </submittedName>
</protein>
<dbReference type="EMBL" id="CAMKVN010001225">
    <property type="protein sequence ID" value="CAI2174540.1"/>
    <property type="molecule type" value="Genomic_DNA"/>
</dbReference>
<sequence>MSKRVKASEDHEGERDELEEDKKLEDEKRFLEERVALSTMGKSKMLWTAEERTGHMVFVNLRQKDSSGVPKIADKLCSFPDEQNGFSTYVDFICSIINYLAEFETYPD</sequence>
<reference evidence="2" key="1">
    <citation type="submission" date="2022-08" db="EMBL/GenBank/DDBJ databases">
        <authorList>
            <person name="Kallberg Y."/>
            <person name="Tangrot J."/>
            <person name="Rosling A."/>
        </authorList>
    </citation>
    <scope>NUCLEOTIDE SEQUENCE</scope>
    <source>
        <strain evidence="2">Wild A</strain>
    </source>
</reference>
<evidence type="ECO:0000313" key="2">
    <source>
        <dbReference type="EMBL" id="CAI2174540.1"/>
    </source>
</evidence>
<proteinExistence type="predicted"/>
<gene>
    <name evidence="2" type="ORF">FWILDA_LOCUS6643</name>
</gene>
<organism evidence="2 3">
    <name type="scientific">Funneliformis geosporum</name>
    <dbReference type="NCBI Taxonomy" id="1117311"/>
    <lineage>
        <taxon>Eukaryota</taxon>
        <taxon>Fungi</taxon>
        <taxon>Fungi incertae sedis</taxon>
        <taxon>Mucoromycota</taxon>
        <taxon>Glomeromycotina</taxon>
        <taxon>Glomeromycetes</taxon>
        <taxon>Glomerales</taxon>
        <taxon>Glomeraceae</taxon>
        <taxon>Funneliformis</taxon>
    </lineage>
</organism>
<keyword evidence="3" id="KW-1185">Reference proteome</keyword>